<feature type="region of interest" description="Disordered" evidence="1">
    <location>
        <begin position="1"/>
        <end position="68"/>
    </location>
</feature>
<dbReference type="AlphaFoldDB" id="A0AAX0TZP9"/>
<protein>
    <submittedName>
        <fullName evidence="2">Uncharacterized protein</fullName>
    </submittedName>
</protein>
<reference evidence="2 3" key="1">
    <citation type="submission" date="2017-11" db="EMBL/GenBank/DDBJ databases">
        <title>Molecular characterization of Burkholderia pseudomallei and closely related isolates from Vietnam.</title>
        <authorList>
            <person name="Ustinov D.V."/>
            <person name="Antonov A.S."/>
            <person name="Avdusheva E.F."/>
            <person name="Shpak I.M."/>
            <person name="Zakharova I.B."/>
            <person name="Thi L.A."/>
            <person name="Teteryatnikova N."/>
            <person name="Lopasteyskaya Y.A."/>
            <person name="Kuzyutina J.A."/>
            <person name="Ngo T.N."/>
            <person name="Victorov D.V."/>
        </authorList>
    </citation>
    <scope>NUCLEOTIDE SEQUENCE [LARGE SCALE GENOMIC DNA]</scope>
    <source>
        <strain evidence="2 3">V1512</strain>
    </source>
</reference>
<organism evidence="2 3">
    <name type="scientific">Burkholderia pseudomallei</name>
    <name type="common">Pseudomonas pseudomallei</name>
    <dbReference type="NCBI Taxonomy" id="28450"/>
    <lineage>
        <taxon>Bacteria</taxon>
        <taxon>Pseudomonadati</taxon>
        <taxon>Pseudomonadota</taxon>
        <taxon>Betaproteobacteria</taxon>
        <taxon>Burkholderiales</taxon>
        <taxon>Burkholderiaceae</taxon>
        <taxon>Burkholderia</taxon>
        <taxon>pseudomallei group</taxon>
    </lineage>
</organism>
<feature type="compositionally biased region" description="Low complexity" evidence="1">
    <location>
        <begin position="1"/>
        <end position="30"/>
    </location>
</feature>
<evidence type="ECO:0000313" key="2">
    <source>
        <dbReference type="EMBL" id="PJO61612.1"/>
    </source>
</evidence>
<dbReference type="EMBL" id="PHRB01000072">
    <property type="protein sequence ID" value="PJO61612.1"/>
    <property type="molecule type" value="Genomic_DNA"/>
</dbReference>
<gene>
    <name evidence="2" type="ORF">CWD88_35640</name>
</gene>
<proteinExistence type="predicted"/>
<evidence type="ECO:0000256" key="1">
    <source>
        <dbReference type="SAM" id="MobiDB-lite"/>
    </source>
</evidence>
<sequence length="108" mass="11772">MRPRALAPSRPRALAPSRPRALAPSRPRALAHFRPLSRAAREGEAQRTAASPARFVTARKSRPPRRPGLAPPFSRCLCAACASGRLTVFDTQVCAANRYNLKRCARGV</sequence>
<comment type="caution">
    <text evidence="2">The sequence shown here is derived from an EMBL/GenBank/DDBJ whole genome shotgun (WGS) entry which is preliminary data.</text>
</comment>
<accession>A0AAX0TZP9</accession>
<evidence type="ECO:0000313" key="3">
    <source>
        <dbReference type="Proteomes" id="UP000231878"/>
    </source>
</evidence>
<dbReference type="Proteomes" id="UP000231878">
    <property type="component" value="Unassembled WGS sequence"/>
</dbReference>
<name>A0AAX0TZP9_BURPE</name>